<name>A0A1D1W102_RAMVA</name>
<dbReference type="AlphaFoldDB" id="A0A1D1W102"/>
<reference evidence="1 2" key="1">
    <citation type="journal article" date="2016" name="Nat. Commun.">
        <title>Extremotolerant tardigrade genome and improved radiotolerance of human cultured cells by tardigrade-unique protein.</title>
        <authorList>
            <person name="Hashimoto T."/>
            <person name="Horikawa D.D."/>
            <person name="Saito Y."/>
            <person name="Kuwahara H."/>
            <person name="Kozuka-Hata H."/>
            <person name="Shin-I T."/>
            <person name="Minakuchi Y."/>
            <person name="Ohishi K."/>
            <person name="Motoyama A."/>
            <person name="Aizu T."/>
            <person name="Enomoto A."/>
            <person name="Kondo K."/>
            <person name="Tanaka S."/>
            <person name="Hara Y."/>
            <person name="Koshikawa S."/>
            <person name="Sagara H."/>
            <person name="Miura T."/>
            <person name="Yokobori S."/>
            <person name="Miyagawa K."/>
            <person name="Suzuki Y."/>
            <person name="Kubo T."/>
            <person name="Oyama M."/>
            <person name="Kohara Y."/>
            <person name="Fujiyama A."/>
            <person name="Arakawa K."/>
            <person name="Katayama T."/>
            <person name="Toyoda A."/>
            <person name="Kunieda T."/>
        </authorList>
    </citation>
    <scope>NUCLEOTIDE SEQUENCE [LARGE SCALE GENOMIC DNA]</scope>
    <source>
        <strain evidence="1 2">YOKOZUNA-1</strain>
    </source>
</reference>
<dbReference type="STRING" id="947166.A0A1D1W102"/>
<evidence type="ECO:0000313" key="1">
    <source>
        <dbReference type="EMBL" id="GAV07091.1"/>
    </source>
</evidence>
<gene>
    <name evidence="1" type="primary">RvY_16969</name>
    <name evidence="1" type="synonym">RvY_16969.1</name>
    <name evidence="1" type="ORF">RvY_16969-1</name>
</gene>
<dbReference type="Proteomes" id="UP000186922">
    <property type="component" value="Unassembled WGS sequence"/>
</dbReference>
<accession>A0A1D1W102</accession>
<evidence type="ECO:0000313" key="2">
    <source>
        <dbReference type="Proteomes" id="UP000186922"/>
    </source>
</evidence>
<proteinExistence type="predicted"/>
<organism evidence="1 2">
    <name type="scientific">Ramazzottius varieornatus</name>
    <name type="common">Water bear</name>
    <name type="synonym">Tardigrade</name>
    <dbReference type="NCBI Taxonomy" id="947166"/>
    <lineage>
        <taxon>Eukaryota</taxon>
        <taxon>Metazoa</taxon>
        <taxon>Ecdysozoa</taxon>
        <taxon>Tardigrada</taxon>
        <taxon>Eutardigrada</taxon>
        <taxon>Parachela</taxon>
        <taxon>Hypsibioidea</taxon>
        <taxon>Ramazzottiidae</taxon>
        <taxon>Ramazzottius</taxon>
    </lineage>
</organism>
<dbReference type="OrthoDB" id="6283821at2759"/>
<keyword evidence="2" id="KW-1185">Reference proteome</keyword>
<protein>
    <submittedName>
        <fullName evidence="1">Uncharacterized protein</fullName>
    </submittedName>
</protein>
<sequence>MPNGDIAAQSPVISHSPSLKKTSLLNPNLIFSTVTPPALTRGSFVQRASLDLKRTSLRPKPADVGLQSFDFIPHCIEPEKTLKLGRWPEFEDFTSLVPPANDFLRRNPHLTIKTCETVQLNVEEEYLKTPEQTDYMQYAESVRPFVRAMRMWVTTIDDQRAQEPQQIAYVNFLPPHPQIEGVSKTDYAYQNATELAAVVNEYLDANPLHGRLLNVESLQIRDQDDPFCVDMNLTAWDPQPVRSVPRQRFVNCFRIWYVMGHPARQTIGIVDVFPATRTGEAHIRVEREKDKKYSMSIEKRRSKRRKISVIEHQLQKEKKEKAKQHVVKDKPSRFPKVESFDIIMAKLNGKLRELPRNSKVLSVNQLSTRAVFVDGVHSHDAYKVTYRDDYFYKYYIKFLRLIYVHSPDMPTPLLITPKLFAPHATKRPGCCRRLAQYEKLSHNGDRMDDWVFQSKASVVSVETVAYKTTSGAELREGFDAMNTWNVFSKKYHEEEIDGSKWTQYLICYRLYVLGQGADPAAFRWKKTWPPHRVPHGFYENSRYGCC</sequence>
<dbReference type="EMBL" id="BDGG01000014">
    <property type="protein sequence ID" value="GAV07091.1"/>
    <property type="molecule type" value="Genomic_DNA"/>
</dbReference>
<comment type="caution">
    <text evidence="1">The sequence shown here is derived from an EMBL/GenBank/DDBJ whole genome shotgun (WGS) entry which is preliminary data.</text>
</comment>